<gene>
    <name evidence="1" type="ORF">sS8_0894</name>
</gene>
<dbReference type="RefSeq" id="WP_145986408.1">
    <property type="nucleotide sequence ID" value="NZ_AP017928.1"/>
</dbReference>
<evidence type="ECO:0008006" key="3">
    <source>
        <dbReference type="Google" id="ProtNLM"/>
    </source>
</evidence>
<keyword evidence="2" id="KW-1185">Reference proteome</keyword>
<evidence type="ECO:0000313" key="1">
    <source>
        <dbReference type="EMBL" id="BBA32859.1"/>
    </source>
</evidence>
<sequence length="131" mass="14832">MIISQHSFIDCLLYVITKIKQGCEAFDSFNEKICQDFLSQNSETPDNLASIRRIEYGKIPMYFERPTYGLKVKGTEFLISHIVWKALETDAGVDLILKTFPELSREDAEAVLRVCTVILSNLEATDVPPVS</sequence>
<dbReference type="KEGG" id="mmai:sS8_0894"/>
<accession>A0A250KSV4</accession>
<dbReference type="OrthoDB" id="8440251at2"/>
<organism evidence="1 2">
    <name type="scientific">Methylocaldum marinum</name>
    <dbReference type="NCBI Taxonomy" id="1432792"/>
    <lineage>
        <taxon>Bacteria</taxon>
        <taxon>Pseudomonadati</taxon>
        <taxon>Pseudomonadota</taxon>
        <taxon>Gammaproteobacteria</taxon>
        <taxon>Methylococcales</taxon>
        <taxon>Methylococcaceae</taxon>
        <taxon>Methylocaldum</taxon>
    </lineage>
</organism>
<proteinExistence type="predicted"/>
<reference evidence="1 2" key="1">
    <citation type="submission" date="2016-12" db="EMBL/GenBank/DDBJ databases">
        <title>Genome sequencing of Methylocaldum marinum.</title>
        <authorList>
            <person name="Takeuchi M."/>
            <person name="Kamagata Y."/>
            <person name="Hiraoka S."/>
            <person name="Oshima K."/>
            <person name="Hattori M."/>
            <person name="Iwasaki W."/>
        </authorList>
    </citation>
    <scope>NUCLEOTIDE SEQUENCE [LARGE SCALE GENOMIC DNA]</scope>
    <source>
        <strain evidence="1 2">S8</strain>
    </source>
</reference>
<dbReference type="EMBL" id="AP017928">
    <property type="protein sequence ID" value="BBA32859.1"/>
    <property type="molecule type" value="Genomic_DNA"/>
</dbReference>
<name>A0A250KSV4_9GAMM</name>
<protein>
    <recommendedName>
        <fullName evidence="3">DUF433 domain-containing protein</fullName>
    </recommendedName>
</protein>
<dbReference type="AlphaFoldDB" id="A0A250KSV4"/>
<evidence type="ECO:0000313" key="2">
    <source>
        <dbReference type="Proteomes" id="UP000266313"/>
    </source>
</evidence>
<dbReference type="Proteomes" id="UP000266313">
    <property type="component" value="Chromosome"/>
</dbReference>